<dbReference type="InterPro" id="IPR023379">
    <property type="entry name" value="BART_dom"/>
</dbReference>
<keyword evidence="8" id="KW-0966">Cell projection</keyword>
<evidence type="ECO:0000256" key="2">
    <source>
        <dbReference type="ARBA" id="ARBA00004496"/>
    </source>
</evidence>
<dbReference type="GO" id="GO:0005930">
    <property type="term" value="C:axoneme"/>
    <property type="evidence" value="ECO:0007669"/>
    <property type="project" value="TreeGrafter"/>
</dbReference>
<evidence type="ECO:0000256" key="7">
    <source>
        <dbReference type="ARBA" id="ARBA00023069"/>
    </source>
</evidence>
<dbReference type="Gene3D" id="1.10.8.10">
    <property type="entry name" value="DNA helicase RuvA subunit, C-terminal domain"/>
    <property type="match status" value="1"/>
</dbReference>
<keyword evidence="14" id="KW-1185">Reference proteome</keyword>
<feature type="compositionally biased region" description="Basic and acidic residues" evidence="11">
    <location>
        <begin position="194"/>
        <end position="208"/>
    </location>
</feature>
<feature type="compositionally biased region" description="Pro residues" evidence="11">
    <location>
        <begin position="171"/>
        <end position="190"/>
    </location>
</feature>
<feature type="region of interest" description="Disordered" evidence="11">
    <location>
        <begin position="165"/>
        <end position="257"/>
    </location>
</feature>
<dbReference type="EMBL" id="BRXZ01001164">
    <property type="protein sequence ID" value="GMH64075.1"/>
    <property type="molecule type" value="Genomic_DNA"/>
</dbReference>
<feature type="region of interest" description="Disordered" evidence="11">
    <location>
        <begin position="1006"/>
        <end position="1028"/>
    </location>
</feature>
<dbReference type="Pfam" id="PF11527">
    <property type="entry name" value="ARL2_Bind_BART"/>
    <property type="match status" value="1"/>
</dbReference>
<evidence type="ECO:0000259" key="12">
    <source>
        <dbReference type="PROSITE" id="PS50030"/>
    </source>
</evidence>
<keyword evidence="6 10" id="KW-0175">Coiled coil</keyword>
<evidence type="ECO:0000256" key="4">
    <source>
        <dbReference type="ARBA" id="ARBA00021815"/>
    </source>
</evidence>
<comment type="caution">
    <text evidence="13">The sequence shown here is derived from an EMBL/GenBank/DDBJ whole genome shotgun (WGS) entry which is preliminary data.</text>
</comment>
<dbReference type="OrthoDB" id="191651at2759"/>
<proteinExistence type="inferred from homology"/>
<dbReference type="InterPro" id="IPR038888">
    <property type="entry name" value="CFAP36"/>
</dbReference>
<organism evidence="13 14">
    <name type="scientific">Triparma retinervis</name>
    <dbReference type="NCBI Taxonomy" id="2557542"/>
    <lineage>
        <taxon>Eukaryota</taxon>
        <taxon>Sar</taxon>
        <taxon>Stramenopiles</taxon>
        <taxon>Ochrophyta</taxon>
        <taxon>Bolidophyceae</taxon>
        <taxon>Parmales</taxon>
        <taxon>Triparmaceae</taxon>
        <taxon>Triparma</taxon>
    </lineage>
</organism>
<feature type="compositionally biased region" description="Polar residues" evidence="11">
    <location>
        <begin position="229"/>
        <end position="257"/>
    </location>
</feature>
<dbReference type="PANTHER" id="PTHR21532:SF0">
    <property type="entry name" value="CILIA- AND FLAGELLA-ASSOCIATED PROTEIN 36"/>
    <property type="match status" value="1"/>
</dbReference>
<dbReference type="InterPro" id="IPR042541">
    <property type="entry name" value="BART_sf"/>
</dbReference>
<feature type="region of interest" description="Disordered" evidence="11">
    <location>
        <begin position="844"/>
        <end position="877"/>
    </location>
</feature>
<evidence type="ECO:0000256" key="11">
    <source>
        <dbReference type="SAM" id="MobiDB-lite"/>
    </source>
</evidence>
<feature type="compositionally biased region" description="Low complexity" evidence="11">
    <location>
        <begin position="374"/>
        <end position="389"/>
    </location>
</feature>
<gene>
    <name evidence="13" type="ORF">TrRE_jg13020</name>
</gene>
<evidence type="ECO:0000256" key="6">
    <source>
        <dbReference type="ARBA" id="ARBA00023054"/>
    </source>
</evidence>
<dbReference type="InterPro" id="IPR009060">
    <property type="entry name" value="UBA-like_sf"/>
</dbReference>
<keyword evidence="7" id="KW-0969">Cilium</keyword>
<accession>A0A9W7AA44</accession>
<evidence type="ECO:0000256" key="9">
    <source>
        <dbReference type="ARBA" id="ARBA00031593"/>
    </source>
</evidence>
<dbReference type="Proteomes" id="UP001165082">
    <property type="component" value="Unassembled WGS sequence"/>
</dbReference>
<dbReference type="GO" id="GO:0097546">
    <property type="term" value="C:ciliary base"/>
    <property type="evidence" value="ECO:0007669"/>
    <property type="project" value="TreeGrafter"/>
</dbReference>
<dbReference type="SUPFAM" id="SSF46934">
    <property type="entry name" value="UBA-like"/>
    <property type="match status" value="1"/>
</dbReference>
<keyword evidence="5" id="KW-0963">Cytoplasm</keyword>
<name>A0A9W7AA44_9STRA</name>
<feature type="region of interest" description="Disordered" evidence="11">
    <location>
        <begin position="1088"/>
        <end position="1113"/>
    </location>
</feature>
<comment type="similarity">
    <text evidence="3">Belongs to the CFAP36 family.</text>
</comment>
<feature type="compositionally biased region" description="Polar residues" evidence="11">
    <location>
        <begin position="209"/>
        <end position="222"/>
    </location>
</feature>
<feature type="compositionally biased region" description="Basic residues" evidence="11">
    <location>
        <begin position="1014"/>
        <end position="1028"/>
    </location>
</feature>
<evidence type="ECO:0000256" key="10">
    <source>
        <dbReference type="SAM" id="Coils"/>
    </source>
</evidence>
<feature type="region of interest" description="Disordered" evidence="11">
    <location>
        <begin position="371"/>
        <end position="393"/>
    </location>
</feature>
<evidence type="ECO:0000256" key="5">
    <source>
        <dbReference type="ARBA" id="ARBA00022490"/>
    </source>
</evidence>
<evidence type="ECO:0000313" key="13">
    <source>
        <dbReference type="EMBL" id="GMH64075.1"/>
    </source>
</evidence>
<feature type="region of interest" description="Disordered" evidence="11">
    <location>
        <begin position="910"/>
        <end position="936"/>
    </location>
</feature>
<dbReference type="AlphaFoldDB" id="A0A9W7AA44"/>
<evidence type="ECO:0000256" key="1">
    <source>
        <dbReference type="ARBA" id="ARBA00004138"/>
    </source>
</evidence>
<dbReference type="PROSITE" id="PS50030">
    <property type="entry name" value="UBA"/>
    <property type="match status" value="1"/>
</dbReference>
<protein>
    <recommendedName>
        <fullName evidence="4">Cilia- and flagella-associated protein 36</fullName>
    </recommendedName>
    <alternativeName>
        <fullName evidence="9">Coiled-coil domain-containing protein 104</fullName>
    </alternativeName>
</protein>
<dbReference type="InterPro" id="IPR015940">
    <property type="entry name" value="UBA"/>
</dbReference>
<dbReference type="PANTHER" id="PTHR21532">
    <property type="entry name" value="PHOSPHODIESTERASE HL"/>
    <property type="match status" value="1"/>
</dbReference>
<evidence type="ECO:0000256" key="8">
    <source>
        <dbReference type="ARBA" id="ARBA00023273"/>
    </source>
</evidence>
<feature type="coiled-coil region" evidence="10">
    <location>
        <begin position="641"/>
        <end position="696"/>
    </location>
</feature>
<dbReference type="SMART" id="SM00165">
    <property type="entry name" value="UBA"/>
    <property type="match status" value="1"/>
</dbReference>
<feature type="domain" description="UBA" evidence="12">
    <location>
        <begin position="131"/>
        <end position="171"/>
    </location>
</feature>
<evidence type="ECO:0000313" key="14">
    <source>
        <dbReference type="Proteomes" id="UP001165082"/>
    </source>
</evidence>
<reference evidence="13" key="1">
    <citation type="submission" date="2022-07" db="EMBL/GenBank/DDBJ databases">
        <title>Genome analysis of Parmales, a sister group of diatoms, reveals the evolutionary specialization of diatoms from phago-mixotrophs to photoautotrophs.</title>
        <authorList>
            <person name="Ban H."/>
            <person name="Sato S."/>
            <person name="Yoshikawa S."/>
            <person name="Kazumasa Y."/>
            <person name="Nakamura Y."/>
            <person name="Ichinomiya M."/>
            <person name="Saitoh K."/>
            <person name="Sato N."/>
            <person name="Blanc-Mathieu R."/>
            <person name="Endo H."/>
            <person name="Kuwata A."/>
            <person name="Ogata H."/>
        </authorList>
    </citation>
    <scope>NUCLEOTIDE SEQUENCE</scope>
</reference>
<comment type="subcellular location">
    <subcellularLocation>
        <location evidence="1">Cell projection</location>
        <location evidence="1">Cilium</location>
    </subcellularLocation>
    <subcellularLocation>
        <location evidence="2">Cytoplasm</location>
    </subcellularLocation>
</comment>
<sequence>MDTVWFEALHEYLGSPEWYETIGVFIESHCALFETVSPSTSGEFDHGQYNVFREFTEISEQILDNMLSNLGGSLSLLEQALDEHSTLPPTGPKDDARKAMIATLLTYDSFPHFCEMMRSKSAKIDSAMTSYYDVSDLEKLTSMGFDKAFAISALNNCDGDFDDALQYLFDNPPPSPRTSAPPPSSTPSAPPVQDFRDTRPQYNKDTKEQVNSSVTAALNKQGSMRRRNSSIATEASAVSCTPANETSSDSNSNATKTEQTLDYMFKRREQLTTEITEQRKAVVNFTKNPNRVSDDHLEELYLFLKEMVHNGDDLAKHKQRIHTYVFSRITPSQGTIVPNLLSLMLLENEDYLLQKNINRLLNGESLESVLQDQAGNSTSSSASPSGPDTSELDELHRQHALELKRANEALEAEAERQRRRLQEQLKNKRKNRLKQCKDSNMLDEEISRVERQMDEDNNQALSNLDEKLATRNQQTLAGLQTKQIRIIEETSRLNRKLTAKELDAINDDIAAQLRDQHAIDLAKMREALDVEKSRQRAALQARLRNKRKNIISASPTPSDQDAAESILNIDLEETNGLNDIDSKFSRQMYNMVQGPTESFAAVSTGLRMACDNLDSEDWMDNLAKLHKLHCTNLATMQSSLMDEKSKQQSNLQARLQAMRQKKLAAAMKRGATPEELEEIEAECEAFEAKSREKLEEKFRTHISEIERNFMEQHNEDIAKISDPDSIALEKLVAESTFDYESAAAALKAAHERDVSKHGDALEDEKRRQEDALKAKLAKRREKKRVRMMGDGMTKDEAESQLGKEELQEIKFLKDEWKLEEYIEGGVERGVWRVLKTAGGTRTLTTEEGKEEESTFSNNNFSTADWGWGDDDGEDDEGKRRSIMEKHTDATNVLVNRLKDERKMSHNKLRERLEAKKKKRMAELEKGGADSEEIEEVERALEEEAIKERIQNDRMLTMSEHKAIEEYEFGTNNAAEGGNLNTYELLDEIHSDYKDEREQLQKALMEEKKRQKAELRRKKKERKKEKRRASVVAALEEELMEEDNNEKKLEMEVAKIHKANQESKATLDMMMQMEQARQKEALQKRLMRKRADKRRNSMVAGPGGGPLMLEPLNR</sequence>
<dbReference type="Gene3D" id="1.20.1520.10">
    <property type="entry name" value="ADP-ribosylation factor-like 2-binding protein, domain"/>
    <property type="match status" value="1"/>
</dbReference>
<dbReference type="Pfam" id="PF00627">
    <property type="entry name" value="UBA"/>
    <property type="match status" value="1"/>
</dbReference>
<evidence type="ECO:0000256" key="3">
    <source>
        <dbReference type="ARBA" id="ARBA00007460"/>
    </source>
</evidence>
<feature type="coiled-coil region" evidence="10">
    <location>
        <begin position="396"/>
        <end position="459"/>
    </location>
</feature>